<reference evidence="3" key="1">
    <citation type="journal article" date="2019" name="Gigascience">
        <title>De novo genome assembly of the endangered Acer yangbiense, a plant species with extremely small populations endemic to Yunnan Province, China.</title>
        <authorList>
            <person name="Yang J."/>
            <person name="Wariss H.M."/>
            <person name="Tao L."/>
            <person name="Zhang R."/>
            <person name="Yun Q."/>
            <person name="Hollingsworth P."/>
            <person name="Dao Z."/>
            <person name="Luo G."/>
            <person name="Guo H."/>
            <person name="Ma Y."/>
            <person name="Sun W."/>
        </authorList>
    </citation>
    <scope>NUCLEOTIDE SEQUENCE [LARGE SCALE GENOMIC DNA]</scope>
    <source>
        <strain evidence="3">cv. br00</strain>
    </source>
</reference>
<keyword evidence="3" id="KW-1185">Reference proteome</keyword>
<accession>A0A5N5KDA6</accession>
<dbReference type="GO" id="GO:0005634">
    <property type="term" value="C:nucleus"/>
    <property type="evidence" value="ECO:0007669"/>
    <property type="project" value="TreeGrafter"/>
</dbReference>
<comment type="caution">
    <text evidence="2">The sequence shown here is derived from an EMBL/GenBank/DDBJ whole genome shotgun (WGS) entry which is preliminary data.</text>
</comment>
<dbReference type="Proteomes" id="UP000326939">
    <property type="component" value="Chromosome 14"/>
</dbReference>
<protein>
    <submittedName>
        <fullName evidence="2">Uncharacterized protein</fullName>
    </submittedName>
</protein>
<dbReference type="GO" id="GO:0048578">
    <property type="term" value="P:positive regulation of long-day photoperiodism, flowering"/>
    <property type="evidence" value="ECO:0007669"/>
    <property type="project" value="InterPro"/>
</dbReference>
<dbReference type="PANTHER" id="PTHR33873:SF15">
    <property type="entry name" value="TRANSCRIPTION FACTOR VOZ2"/>
    <property type="match status" value="1"/>
</dbReference>
<sequence>MEYTVADSQKPIQELAAKLIFRTSSRTWLSGCEEGLKRSELFFCLKRTYQRISAAASLHYLVSAGLVGPEHSPLYLLSDLLRAAVQGELKPLVSATRRLEGTVGALKTSQFTATASSGARRIRWQAHTLKGDKPENGVSELLVSYRFQKLSSSPCKVERKGKHAGDASLMHASTLWCCPNVSYCGGSSTKVANEVPEMKKNEWRHPSVGRGVGEISGGPKADQKAVLEKAGNKKKRGRGSMQRGGKSKYASTSHHLLMDNAKKRLNDLQERFFNIQAAREEGRNNDVALLEEQVCQSLREWKAELDVPSPENSLLDISLGSFSEDIGRLLQFC</sequence>
<dbReference type="GO" id="GO:0045893">
    <property type="term" value="P:positive regulation of DNA-templated transcription"/>
    <property type="evidence" value="ECO:0007669"/>
    <property type="project" value="TreeGrafter"/>
</dbReference>
<dbReference type="InterPro" id="IPR039277">
    <property type="entry name" value="VOZ1/VOZ2"/>
</dbReference>
<dbReference type="EMBL" id="VDCV01000014">
    <property type="protein sequence ID" value="KAB5526637.1"/>
    <property type="molecule type" value="Genomic_DNA"/>
</dbReference>
<dbReference type="AlphaFoldDB" id="A0A5N5KDA6"/>
<dbReference type="PANTHER" id="PTHR33873">
    <property type="entry name" value="TRANSCRIPTION FACTOR VOZ1"/>
    <property type="match status" value="1"/>
</dbReference>
<feature type="compositionally biased region" description="Basic and acidic residues" evidence="1">
    <location>
        <begin position="221"/>
        <end position="231"/>
    </location>
</feature>
<feature type="region of interest" description="Disordered" evidence="1">
    <location>
        <begin position="204"/>
        <end position="252"/>
    </location>
</feature>
<organism evidence="2 3">
    <name type="scientific">Salix brachista</name>
    <dbReference type="NCBI Taxonomy" id="2182728"/>
    <lineage>
        <taxon>Eukaryota</taxon>
        <taxon>Viridiplantae</taxon>
        <taxon>Streptophyta</taxon>
        <taxon>Embryophyta</taxon>
        <taxon>Tracheophyta</taxon>
        <taxon>Spermatophyta</taxon>
        <taxon>Magnoliopsida</taxon>
        <taxon>eudicotyledons</taxon>
        <taxon>Gunneridae</taxon>
        <taxon>Pentapetalae</taxon>
        <taxon>rosids</taxon>
        <taxon>fabids</taxon>
        <taxon>Malpighiales</taxon>
        <taxon>Salicaceae</taxon>
        <taxon>Saliceae</taxon>
        <taxon>Salix</taxon>
    </lineage>
</organism>
<proteinExistence type="predicted"/>
<evidence type="ECO:0000256" key="1">
    <source>
        <dbReference type="SAM" id="MobiDB-lite"/>
    </source>
</evidence>
<evidence type="ECO:0000313" key="3">
    <source>
        <dbReference type="Proteomes" id="UP000326939"/>
    </source>
</evidence>
<dbReference type="GO" id="GO:0043565">
    <property type="term" value="F:sequence-specific DNA binding"/>
    <property type="evidence" value="ECO:0007669"/>
    <property type="project" value="TreeGrafter"/>
</dbReference>
<evidence type="ECO:0000313" key="2">
    <source>
        <dbReference type="EMBL" id="KAB5526637.1"/>
    </source>
</evidence>
<name>A0A5N5KDA6_9ROSI</name>
<gene>
    <name evidence="2" type="ORF">DKX38_020484</name>
</gene>